<dbReference type="PROSITE" id="PS50893">
    <property type="entry name" value="ABC_TRANSPORTER_2"/>
    <property type="match status" value="1"/>
</dbReference>
<sequence>MKRCFLQRKGLNVLVMLMIVTSSGLKIYSAVLLTTITNELLAKHWRQFLFYLLLQGVIYTLACAISGWNSWFQEYVIQKMINDLRIHLTEKLTQTSYQQNQAKGAGSFVSWMTNDMQMIADQGFPAVYQMIEHCTMLLFSIVVLVKMHYSLMIVFALLSLFTLYLPRLANKPLMQRFQELTIENEHFTGKMSNLFQGYATLYVLNALSYLPKKVQQFSLQLAKRNVRAAKVHAFSTFLSSFANVFSQIVITGYSGWLIFRSIISFGAFLTIENLSANVMNAMGNLANCLIMISSVQPIFDKYEPLQRKEKQQIINQKLPDHTLQLENVDFSYEDNVIFNQLNLTFETGKKYVITGASGSGKSTLFHLLTGKISPTNGKLTIGGVDYMELSAEQIHEEISYVDQVPYVFEASIEENLTLLQDFSSQQLQQVLTSTQFAQVTTQLPQQLATQLGPSELELSGGQKQRLALARTLLRDTPILLLDETTANLDKDTAEQIERYLLSLPNHTVIMITHHLNPKLAGLYDEVIDLNTL</sequence>
<dbReference type="GO" id="GO:0005886">
    <property type="term" value="C:plasma membrane"/>
    <property type="evidence" value="ECO:0007669"/>
    <property type="project" value="UniProtKB-SubCell"/>
</dbReference>
<evidence type="ECO:0000256" key="5">
    <source>
        <dbReference type="ARBA" id="ARBA00022989"/>
    </source>
</evidence>
<dbReference type="InterPro" id="IPR003593">
    <property type="entry name" value="AAA+_ATPase"/>
</dbReference>
<reference evidence="10 11" key="1">
    <citation type="submission" date="2015-06" db="EMBL/GenBank/DDBJ databases">
        <title>The Genome Sequence of Enterococcus cecorum 170AEA1.</title>
        <authorList>
            <consortium name="The Broad Institute Genomics Platform"/>
            <consortium name="The Broad Institute Genome Sequencing Center for Infectious Disease"/>
            <person name="Earl A.M."/>
            <person name="Van Tyne D."/>
            <person name="Lebreton F."/>
            <person name="Saavedra J.T."/>
            <person name="Gilmore M.S."/>
            <person name="Manson McGuire A."/>
            <person name="Clock S."/>
            <person name="Crupain M."/>
            <person name="Rangan U."/>
            <person name="Young S."/>
            <person name="Abouelleil A."/>
            <person name="Cao P."/>
            <person name="Chapman S.B."/>
            <person name="Griggs A."/>
            <person name="Priest M."/>
            <person name="Shea T."/>
            <person name="Wortman J."/>
            <person name="Nusbaum C."/>
            <person name="Birren B."/>
        </authorList>
    </citation>
    <scope>NUCLEOTIDE SEQUENCE [LARGE SCALE GENOMIC DNA]</scope>
    <source>
        <strain evidence="10 11">170AEA1</strain>
    </source>
</reference>
<keyword evidence="2 7" id="KW-0812">Transmembrane</keyword>
<dbReference type="Pfam" id="PF00664">
    <property type="entry name" value="ABC_membrane"/>
    <property type="match status" value="1"/>
</dbReference>
<feature type="transmembrane region" description="Helical" evidence="7">
    <location>
        <begin position="137"/>
        <end position="165"/>
    </location>
</feature>
<evidence type="ECO:0000256" key="1">
    <source>
        <dbReference type="ARBA" id="ARBA00004651"/>
    </source>
</evidence>
<name>A0A366SGC9_9ENTE</name>
<evidence type="ECO:0000259" key="8">
    <source>
        <dbReference type="PROSITE" id="PS50893"/>
    </source>
</evidence>
<dbReference type="RefSeq" id="WP_113784844.1">
    <property type="nucleotide sequence ID" value="NZ_KZ845744.1"/>
</dbReference>
<dbReference type="InterPro" id="IPR027417">
    <property type="entry name" value="P-loop_NTPase"/>
</dbReference>
<keyword evidence="6 7" id="KW-0472">Membrane</keyword>
<dbReference type="InterPro" id="IPR039421">
    <property type="entry name" value="Type_1_exporter"/>
</dbReference>
<dbReference type="Proteomes" id="UP000252800">
    <property type="component" value="Unassembled WGS sequence"/>
</dbReference>
<dbReference type="SUPFAM" id="SSF52540">
    <property type="entry name" value="P-loop containing nucleoside triphosphate hydrolases"/>
    <property type="match status" value="1"/>
</dbReference>
<feature type="transmembrane region" description="Helical" evidence="7">
    <location>
        <begin position="12"/>
        <end position="36"/>
    </location>
</feature>
<dbReference type="CDD" id="cd03228">
    <property type="entry name" value="ABCC_MRP_Like"/>
    <property type="match status" value="1"/>
</dbReference>
<dbReference type="GO" id="GO:0034040">
    <property type="term" value="F:ATPase-coupled lipid transmembrane transporter activity"/>
    <property type="evidence" value="ECO:0007669"/>
    <property type="project" value="TreeGrafter"/>
</dbReference>
<evidence type="ECO:0000313" key="10">
    <source>
        <dbReference type="EMBL" id="RBR28559.1"/>
    </source>
</evidence>
<evidence type="ECO:0000256" key="3">
    <source>
        <dbReference type="ARBA" id="ARBA00022741"/>
    </source>
</evidence>
<keyword evidence="4" id="KW-0067">ATP-binding</keyword>
<evidence type="ECO:0000256" key="7">
    <source>
        <dbReference type="SAM" id="Phobius"/>
    </source>
</evidence>
<dbReference type="Gene3D" id="1.20.1560.10">
    <property type="entry name" value="ABC transporter type 1, transmembrane domain"/>
    <property type="match status" value="1"/>
</dbReference>
<evidence type="ECO:0000256" key="6">
    <source>
        <dbReference type="ARBA" id="ARBA00023136"/>
    </source>
</evidence>
<comment type="caution">
    <text evidence="10">The sequence shown here is derived from an EMBL/GenBank/DDBJ whole genome shotgun (WGS) entry which is preliminary data.</text>
</comment>
<dbReference type="InterPro" id="IPR011527">
    <property type="entry name" value="ABC1_TM_dom"/>
</dbReference>
<dbReference type="InterPro" id="IPR003439">
    <property type="entry name" value="ABC_transporter-like_ATP-bd"/>
</dbReference>
<dbReference type="GO" id="GO:0016887">
    <property type="term" value="F:ATP hydrolysis activity"/>
    <property type="evidence" value="ECO:0007669"/>
    <property type="project" value="InterPro"/>
</dbReference>
<dbReference type="Pfam" id="PF00005">
    <property type="entry name" value="ABC_tran"/>
    <property type="match status" value="1"/>
</dbReference>
<keyword evidence="3" id="KW-0547">Nucleotide-binding</keyword>
<feature type="domain" description="ABC transmembrane type-1" evidence="9">
    <location>
        <begin position="13"/>
        <end position="294"/>
    </location>
</feature>
<gene>
    <name evidence="10" type="ORF">EB18_01691</name>
</gene>
<proteinExistence type="predicted"/>
<dbReference type="PROSITE" id="PS50929">
    <property type="entry name" value="ABC_TM1F"/>
    <property type="match status" value="1"/>
</dbReference>
<evidence type="ECO:0000259" key="9">
    <source>
        <dbReference type="PROSITE" id="PS50929"/>
    </source>
</evidence>
<protein>
    <recommendedName>
        <fullName evidence="12">ABC transporter ATP-binding protein</fullName>
    </recommendedName>
</protein>
<dbReference type="SMART" id="SM00382">
    <property type="entry name" value="AAA"/>
    <property type="match status" value="1"/>
</dbReference>
<dbReference type="PROSITE" id="PS00211">
    <property type="entry name" value="ABC_TRANSPORTER_1"/>
    <property type="match status" value="1"/>
</dbReference>
<accession>A0A366SGC9</accession>
<dbReference type="AlphaFoldDB" id="A0A366SGC9"/>
<feature type="transmembrane region" description="Helical" evidence="7">
    <location>
        <begin position="48"/>
        <end position="71"/>
    </location>
</feature>
<comment type="subcellular location">
    <subcellularLocation>
        <location evidence="1">Cell membrane</location>
        <topology evidence="1">Multi-pass membrane protein</topology>
    </subcellularLocation>
</comment>
<dbReference type="InterPro" id="IPR036640">
    <property type="entry name" value="ABC1_TM_sf"/>
</dbReference>
<dbReference type="SUPFAM" id="SSF90123">
    <property type="entry name" value="ABC transporter transmembrane region"/>
    <property type="match status" value="1"/>
</dbReference>
<evidence type="ECO:0000313" key="11">
    <source>
        <dbReference type="Proteomes" id="UP000252800"/>
    </source>
</evidence>
<keyword evidence="5 7" id="KW-1133">Transmembrane helix</keyword>
<feature type="domain" description="ABC transporter" evidence="8">
    <location>
        <begin position="323"/>
        <end position="532"/>
    </location>
</feature>
<dbReference type="GO" id="GO:0140359">
    <property type="term" value="F:ABC-type transporter activity"/>
    <property type="evidence" value="ECO:0007669"/>
    <property type="project" value="InterPro"/>
</dbReference>
<dbReference type="EMBL" id="LEOY01000014">
    <property type="protein sequence ID" value="RBR28559.1"/>
    <property type="molecule type" value="Genomic_DNA"/>
</dbReference>
<evidence type="ECO:0008006" key="12">
    <source>
        <dbReference type="Google" id="ProtNLM"/>
    </source>
</evidence>
<dbReference type="Gene3D" id="3.40.50.300">
    <property type="entry name" value="P-loop containing nucleotide triphosphate hydrolases"/>
    <property type="match status" value="1"/>
</dbReference>
<dbReference type="GO" id="GO:0005524">
    <property type="term" value="F:ATP binding"/>
    <property type="evidence" value="ECO:0007669"/>
    <property type="project" value="UniProtKB-KW"/>
</dbReference>
<dbReference type="InterPro" id="IPR017871">
    <property type="entry name" value="ABC_transporter-like_CS"/>
</dbReference>
<organism evidence="10 11">
    <name type="scientific">Enterococcus cecorum</name>
    <dbReference type="NCBI Taxonomy" id="44008"/>
    <lineage>
        <taxon>Bacteria</taxon>
        <taxon>Bacillati</taxon>
        <taxon>Bacillota</taxon>
        <taxon>Bacilli</taxon>
        <taxon>Lactobacillales</taxon>
        <taxon>Enterococcaceae</taxon>
        <taxon>Enterococcus</taxon>
    </lineage>
</organism>
<evidence type="ECO:0000256" key="4">
    <source>
        <dbReference type="ARBA" id="ARBA00022840"/>
    </source>
</evidence>
<feature type="transmembrane region" description="Helical" evidence="7">
    <location>
        <begin position="231"/>
        <end position="250"/>
    </location>
</feature>
<evidence type="ECO:0000256" key="2">
    <source>
        <dbReference type="ARBA" id="ARBA00022692"/>
    </source>
</evidence>
<dbReference type="PANTHER" id="PTHR24221">
    <property type="entry name" value="ATP-BINDING CASSETTE SUB-FAMILY B"/>
    <property type="match status" value="1"/>
</dbReference>
<dbReference type="PANTHER" id="PTHR24221:SF654">
    <property type="entry name" value="ATP-BINDING CASSETTE SUB-FAMILY B MEMBER 6"/>
    <property type="match status" value="1"/>
</dbReference>